<protein>
    <submittedName>
        <fullName evidence="2">Uncharacterized protein</fullName>
    </submittedName>
</protein>
<evidence type="ECO:0000313" key="2">
    <source>
        <dbReference type="EMBL" id="MBO1107671.1"/>
    </source>
</evidence>
<proteinExistence type="predicted"/>
<feature type="signal peptide" evidence="1">
    <location>
        <begin position="1"/>
        <end position="27"/>
    </location>
</feature>
<dbReference type="RefSeq" id="WP_207541789.1">
    <property type="nucleotide sequence ID" value="NZ_JAFNAA010000004.1"/>
</dbReference>
<organism evidence="2 3">
    <name type="scientific">Plesiomonas shigelloides</name>
    <name type="common">Aeromonas shigelloides</name>
    <dbReference type="NCBI Taxonomy" id="703"/>
    <lineage>
        <taxon>Bacteria</taxon>
        <taxon>Pseudomonadati</taxon>
        <taxon>Pseudomonadota</taxon>
        <taxon>Gammaproteobacteria</taxon>
        <taxon>Enterobacterales</taxon>
        <taxon>Enterobacteriaceae</taxon>
        <taxon>Plesiomonas</taxon>
    </lineage>
</organism>
<comment type="caution">
    <text evidence="2">The sequence shown here is derived from an EMBL/GenBank/DDBJ whole genome shotgun (WGS) entry which is preliminary data.</text>
</comment>
<sequence>MKRINKLHLCTLMMAISSALLSGQASAQTSSDTVDAYAGIAPTLELTCSDVNFGVWRMGTGSRGGDTVITLPSDGSAAVRSGGTAALSNANSHQAPVRSTCQLKGSGAPNATVATVTLKDNTNMTFAGTSSNNFAVTLPAPVTAAALTANLTASTLAPVISGGSTQVYIGGVLTIPDNIVEANYGSYKTSAPLTVTLEDNQ</sequence>
<evidence type="ECO:0000256" key="1">
    <source>
        <dbReference type="SAM" id="SignalP"/>
    </source>
</evidence>
<gene>
    <name evidence="2" type="ORF">J2R62_05450</name>
</gene>
<evidence type="ECO:0000313" key="3">
    <source>
        <dbReference type="Proteomes" id="UP000664658"/>
    </source>
</evidence>
<dbReference type="Proteomes" id="UP000664658">
    <property type="component" value="Unassembled WGS sequence"/>
</dbReference>
<accession>A0A8I1W5U8</accession>
<name>A0A8I1W5U8_PLESH</name>
<reference evidence="2" key="1">
    <citation type="submission" date="2021-03" db="EMBL/GenBank/DDBJ databases">
        <title>Plesiomonas shigelloides zfcc0051, isolated from zebrafish feces.</title>
        <authorList>
            <person name="Vanderhoek Z."/>
            <person name="Gaulke C."/>
        </authorList>
    </citation>
    <scope>NUCLEOTIDE SEQUENCE</scope>
    <source>
        <strain evidence="2">Zfcc0051</strain>
    </source>
</reference>
<dbReference type="EMBL" id="JAFNAA010000004">
    <property type="protein sequence ID" value="MBO1107671.1"/>
    <property type="molecule type" value="Genomic_DNA"/>
</dbReference>
<feature type="chain" id="PRO_5034054389" evidence="1">
    <location>
        <begin position="28"/>
        <end position="201"/>
    </location>
</feature>
<dbReference type="AlphaFoldDB" id="A0A8I1W5U8"/>
<keyword evidence="1" id="KW-0732">Signal</keyword>